<dbReference type="EMBL" id="CP029190">
    <property type="protein sequence ID" value="QES51307.1"/>
    <property type="molecule type" value="Genomic_DNA"/>
</dbReference>
<sequence>MSKAKAKAKQIKGKMKESVGDMTDDKRMEAEGRGEQMTGKMQEAAAKTGERMKKPGK</sequence>
<evidence type="ECO:0000256" key="1">
    <source>
        <dbReference type="ARBA" id="ARBA00009129"/>
    </source>
</evidence>
<dbReference type="OrthoDB" id="4337837at2"/>
<feature type="compositionally biased region" description="Basic and acidic residues" evidence="2">
    <location>
        <begin position="14"/>
        <end position="34"/>
    </location>
</feature>
<name>A0A5P2DAS5_STRVZ</name>
<gene>
    <name evidence="4" type="ORF">DEJ50_29170</name>
</gene>
<evidence type="ECO:0000259" key="3">
    <source>
        <dbReference type="Pfam" id="PF05532"/>
    </source>
</evidence>
<evidence type="ECO:0000256" key="2">
    <source>
        <dbReference type="SAM" id="MobiDB-lite"/>
    </source>
</evidence>
<feature type="compositionally biased region" description="Basic residues" evidence="2">
    <location>
        <begin position="1"/>
        <end position="13"/>
    </location>
</feature>
<evidence type="ECO:0000313" key="4">
    <source>
        <dbReference type="EMBL" id="QES51307.1"/>
    </source>
</evidence>
<feature type="compositionally biased region" description="Basic and acidic residues" evidence="2">
    <location>
        <begin position="48"/>
        <end position="57"/>
    </location>
</feature>
<dbReference type="InterPro" id="IPR008462">
    <property type="entry name" value="CsbD"/>
</dbReference>
<feature type="region of interest" description="Disordered" evidence="2">
    <location>
        <begin position="1"/>
        <end position="57"/>
    </location>
</feature>
<dbReference type="InterPro" id="IPR036629">
    <property type="entry name" value="YjbJ_sf"/>
</dbReference>
<protein>
    <submittedName>
        <fullName evidence="4">CsbD family protein</fullName>
    </submittedName>
</protein>
<proteinExistence type="inferred from homology"/>
<accession>A0A5P2DAS5</accession>
<dbReference type="Gene3D" id="1.10.1470.10">
    <property type="entry name" value="YjbJ"/>
    <property type="match status" value="1"/>
</dbReference>
<feature type="domain" description="CsbD-like" evidence="3">
    <location>
        <begin position="3"/>
        <end position="54"/>
    </location>
</feature>
<dbReference type="Proteomes" id="UP000325211">
    <property type="component" value="Chromosome"/>
</dbReference>
<dbReference type="RefSeq" id="WP_150211053.1">
    <property type="nucleotide sequence ID" value="NZ_CP029190.1"/>
</dbReference>
<reference evidence="4 5" key="1">
    <citation type="submission" date="2018-05" db="EMBL/GenBank/DDBJ databases">
        <title>Streptomyces venezuelae.</title>
        <authorList>
            <person name="Kim W."/>
            <person name="Lee N."/>
            <person name="Cho B.-K."/>
        </authorList>
    </citation>
    <scope>NUCLEOTIDE SEQUENCE [LARGE SCALE GENOMIC DNA]</scope>
    <source>
        <strain evidence="4 5">ATCC 21782</strain>
    </source>
</reference>
<dbReference type="Pfam" id="PF05532">
    <property type="entry name" value="CsbD"/>
    <property type="match status" value="1"/>
</dbReference>
<dbReference type="SUPFAM" id="SSF69047">
    <property type="entry name" value="Hypothetical protein YjbJ"/>
    <property type="match status" value="1"/>
</dbReference>
<evidence type="ECO:0000313" key="5">
    <source>
        <dbReference type="Proteomes" id="UP000325211"/>
    </source>
</evidence>
<dbReference type="AlphaFoldDB" id="A0A5P2DAS5"/>
<organism evidence="4 5">
    <name type="scientific">Streptomyces venezuelae</name>
    <dbReference type="NCBI Taxonomy" id="54571"/>
    <lineage>
        <taxon>Bacteria</taxon>
        <taxon>Bacillati</taxon>
        <taxon>Actinomycetota</taxon>
        <taxon>Actinomycetes</taxon>
        <taxon>Kitasatosporales</taxon>
        <taxon>Streptomycetaceae</taxon>
        <taxon>Streptomyces</taxon>
    </lineage>
</organism>
<comment type="similarity">
    <text evidence="1">Belongs to the UPF0337 (CsbD) family.</text>
</comment>